<gene>
    <name evidence="1" type="ORF">EAH89_14335</name>
</gene>
<comment type="caution">
    <text evidence="1">The sequence shown here is derived from an EMBL/GenBank/DDBJ whole genome shotgun (WGS) entry which is preliminary data.</text>
</comment>
<dbReference type="Proteomes" id="UP000317078">
    <property type="component" value="Unassembled WGS sequence"/>
</dbReference>
<accession>A0A502G1W0</accession>
<name>A0A502G1W0_9PROT</name>
<organism evidence="1 2">
    <name type="scientific">Muricoccus nepalensis</name>
    <dbReference type="NCBI Taxonomy" id="1854500"/>
    <lineage>
        <taxon>Bacteria</taxon>
        <taxon>Pseudomonadati</taxon>
        <taxon>Pseudomonadota</taxon>
        <taxon>Alphaproteobacteria</taxon>
        <taxon>Acetobacterales</taxon>
        <taxon>Roseomonadaceae</taxon>
        <taxon>Muricoccus</taxon>
    </lineage>
</organism>
<dbReference type="SUPFAM" id="SSF48613">
    <property type="entry name" value="Heme oxygenase-like"/>
    <property type="match status" value="1"/>
</dbReference>
<protein>
    <submittedName>
        <fullName evidence="1">Biliverdin-producing heme oxygenase</fullName>
    </submittedName>
</protein>
<dbReference type="AlphaFoldDB" id="A0A502G1W0"/>
<evidence type="ECO:0000313" key="1">
    <source>
        <dbReference type="EMBL" id="TPG55734.1"/>
    </source>
</evidence>
<reference evidence="1 2" key="1">
    <citation type="journal article" date="2019" name="Environ. Microbiol.">
        <title>Species interactions and distinct microbial communities in high Arctic permafrost affected cryosols are associated with the CH4 and CO2 gas fluxes.</title>
        <authorList>
            <person name="Altshuler I."/>
            <person name="Hamel J."/>
            <person name="Turney S."/>
            <person name="Magnuson E."/>
            <person name="Levesque R."/>
            <person name="Greer C."/>
            <person name="Whyte L.G."/>
        </authorList>
    </citation>
    <scope>NUCLEOTIDE SEQUENCE [LARGE SCALE GENOMIC DNA]</scope>
    <source>
        <strain evidence="1 2">S9.3B</strain>
    </source>
</reference>
<sequence>MRQATCSPLLHTAPLSTPLSQRLREDTRQAHTAVERQLRLPEAIASREDYVAFLRRFFRLLRPLEKRLLAFPDWQDHGIDVVEHCQVPRLEADLRSLQPGVPLPPHAPAAALPCLPGFAQALGALYVLKGSMMGGEVILRHLLAAGIDGVAVASRFLGAGRAQAGGHWQAFRACLDHYGAAAPEDASMVVAGAEESFRSVGEWMQSTRWREM</sequence>
<evidence type="ECO:0000313" key="2">
    <source>
        <dbReference type="Proteomes" id="UP000317078"/>
    </source>
</evidence>
<dbReference type="EMBL" id="RCZP01000012">
    <property type="protein sequence ID" value="TPG55734.1"/>
    <property type="molecule type" value="Genomic_DNA"/>
</dbReference>
<dbReference type="InterPro" id="IPR016084">
    <property type="entry name" value="Haem_Oase-like_multi-hlx"/>
</dbReference>
<dbReference type="CDD" id="cd19166">
    <property type="entry name" value="HemeO-bac"/>
    <property type="match status" value="1"/>
</dbReference>
<dbReference type="Gene3D" id="1.20.910.10">
    <property type="entry name" value="Heme oxygenase-like"/>
    <property type="match status" value="1"/>
</dbReference>
<keyword evidence="2" id="KW-1185">Reference proteome</keyword>
<proteinExistence type="predicted"/>